<dbReference type="SFLD" id="SFLDG00358">
    <property type="entry name" value="Main_(cytGST)"/>
    <property type="match status" value="1"/>
</dbReference>
<dbReference type="InterPro" id="IPR004045">
    <property type="entry name" value="Glutathione_S-Trfase_N"/>
</dbReference>
<protein>
    <recommendedName>
        <fullName evidence="4">Glutathione S-transferase</fullName>
        <ecNumber evidence="4">2.5.1.18</ecNumber>
    </recommendedName>
</protein>
<evidence type="ECO:0000313" key="5">
    <source>
        <dbReference type="EnsemblPlants" id="EMT21680"/>
    </source>
</evidence>
<dbReference type="InterPro" id="IPR036282">
    <property type="entry name" value="Glutathione-S-Trfase_C_sf"/>
</dbReference>
<dbReference type="Pfam" id="PF02798">
    <property type="entry name" value="GST_N"/>
    <property type="match status" value="1"/>
</dbReference>
<accession>M8BA28</accession>
<sequence length="246" mass="27648">MAGEKGLVLLDFWVSPFGQRCRIALAEKGLPYEYVEENLMAGKSDRLLRSNPIHKKIPVLLHDGRPVNESLIILNYLDDAFPDTPSLLPSDPYQRAQARFWADYVDKKVYDCGTRLWKLKGEPHAQARADMVEILKNLDGALGDKAFFGGHAFGFVDAAFAPFTSWFHSYEKYGEFSVAEVAPKIAAWAKRCGERESVAKSLYSPDKIYEFIGVLIKVVVGFVLRRSLGLPLVGNLLWIPLVNRLS</sequence>
<dbReference type="GO" id="GO:0005829">
    <property type="term" value="C:cytosol"/>
    <property type="evidence" value="ECO:0007669"/>
    <property type="project" value="UniProtKB-SubCell"/>
</dbReference>
<evidence type="ECO:0000256" key="1">
    <source>
        <dbReference type="ARBA" id="ARBA00003701"/>
    </source>
</evidence>
<keyword evidence="2 4" id="KW-0808">Transferase</keyword>
<evidence type="ECO:0000256" key="3">
    <source>
        <dbReference type="ARBA" id="ARBA00047960"/>
    </source>
</evidence>
<dbReference type="InterPro" id="IPR040079">
    <property type="entry name" value="Glutathione_S-Trfase"/>
</dbReference>
<dbReference type="Gene3D" id="3.40.30.10">
    <property type="entry name" value="Glutaredoxin"/>
    <property type="match status" value="1"/>
</dbReference>
<dbReference type="SFLD" id="SFLDS00019">
    <property type="entry name" value="Glutathione_Transferase_(cytos"/>
    <property type="match status" value="1"/>
</dbReference>
<comment type="subcellular location">
    <subcellularLocation>
        <location evidence="4">Cytoplasm</location>
        <location evidence="4">Cytosol</location>
    </subcellularLocation>
</comment>
<dbReference type="InterPro" id="IPR045074">
    <property type="entry name" value="GST_C_Tau"/>
</dbReference>
<dbReference type="PROSITE" id="PS50405">
    <property type="entry name" value="GST_CTER"/>
    <property type="match status" value="1"/>
</dbReference>
<dbReference type="PANTHER" id="PTHR11260">
    <property type="entry name" value="GLUTATHIONE S-TRANSFERASE, GST, SUPERFAMILY, GST DOMAIN CONTAINING"/>
    <property type="match status" value="1"/>
</dbReference>
<dbReference type="AlphaFoldDB" id="M8BA28"/>
<comment type="catalytic activity">
    <reaction evidence="3 4">
        <text>RX + glutathione = an S-substituted glutathione + a halide anion + H(+)</text>
        <dbReference type="Rhea" id="RHEA:16437"/>
        <dbReference type="ChEBI" id="CHEBI:15378"/>
        <dbReference type="ChEBI" id="CHEBI:16042"/>
        <dbReference type="ChEBI" id="CHEBI:17792"/>
        <dbReference type="ChEBI" id="CHEBI:57925"/>
        <dbReference type="ChEBI" id="CHEBI:90779"/>
        <dbReference type="EC" id="2.5.1.18"/>
    </reaction>
</comment>
<evidence type="ECO:0000256" key="2">
    <source>
        <dbReference type="ARBA" id="ARBA00022679"/>
    </source>
</evidence>
<evidence type="ECO:0000256" key="4">
    <source>
        <dbReference type="RuleBase" id="RU369102"/>
    </source>
</evidence>
<dbReference type="GO" id="GO:0006749">
    <property type="term" value="P:glutathione metabolic process"/>
    <property type="evidence" value="ECO:0007669"/>
    <property type="project" value="InterPro"/>
</dbReference>
<dbReference type="InterPro" id="IPR010987">
    <property type="entry name" value="Glutathione-S-Trfase_C-like"/>
</dbReference>
<keyword evidence="4" id="KW-0963">Cytoplasm</keyword>
<dbReference type="InterPro" id="IPR045073">
    <property type="entry name" value="Omega/Tau-like"/>
</dbReference>
<dbReference type="EnsemblPlants" id="EMT21680">
    <property type="protein sequence ID" value="EMT21680"/>
    <property type="gene ID" value="F775_18293"/>
</dbReference>
<dbReference type="InterPro" id="IPR036249">
    <property type="entry name" value="Thioredoxin-like_sf"/>
</dbReference>
<proteinExistence type="inferred from homology"/>
<dbReference type="Pfam" id="PF13410">
    <property type="entry name" value="GST_C_2"/>
    <property type="match status" value="1"/>
</dbReference>
<dbReference type="SFLD" id="SFLDG01152">
    <property type="entry name" value="Main.3:_Omega-_and_Tau-like"/>
    <property type="match status" value="1"/>
</dbReference>
<dbReference type="GO" id="GO:0004364">
    <property type="term" value="F:glutathione transferase activity"/>
    <property type="evidence" value="ECO:0007669"/>
    <property type="project" value="UniProtKB-UniRule"/>
</dbReference>
<comment type="function">
    <text evidence="4">Is involved in the conjugation of reduced glutathione to a wide number of exogenous and endogenous hydrophobic electrophiles.</text>
</comment>
<organism evidence="5">
    <name type="scientific">Aegilops tauschii</name>
    <name type="common">Tausch's goatgrass</name>
    <name type="synonym">Aegilops squarrosa</name>
    <dbReference type="NCBI Taxonomy" id="37682"/>
    <lineage>
        <taxon>Eukaryota</taxon>
        <taxon>Viridiplantae</taxon>
        <taxon>Streptophyta</taxon>
        <taxon>Embryophyta</taxon>
        <taxon>Tracheophyta</taxon>
        <taxon>Spermatophyta</taxon>
        <taxon>Magnoliopsida</taxon>
        <taxon>Liliopsida</taxon>
        <taxon>Poales</taxon>
        <taxon>Poaceae</taxon>
        <taxon>BOP clade</taxon>
        <taxon>Pooideae</taxon>
        <taxon>Triticodae</taxon>
        <taxon>Triticeae</taxon>
        <taxon>Triticinae</taxon>
        <taxon>Aegilops</taxon>
    </lineage>
</organism>
<dbReference type="ExpressionAtlas" id="M8BA28">
    <property type="expression patterns" value="baseline"/>
</dbReference>
<dbReference type="FunFam" id="3.40.30.10:FF:000014">
    <property type="entry name" value="Tau class glutathione S-transferase"/>
    <property type="match status" value="1"/>
</dbReference>
<dbReference type="CDD" id="cd03058">
    <property type="entry name" value="GST_N_Tau"/>
    <property type="match status" value="1"/>
</dbReference>
<comment type="similarity">
    <text evidence="4">Belongs to the GST superfamily.</text>
</comment>
<comment type="function">
    <text evidence="1">Conjugation of reduced glutathione to a wide number of exogenous and endogenous hydrophobic electrophiles.</text>
</comment>
<reference evidence="5" key="1">
    <citation type="submission" date="2015-06" db="UniProtKB">
        <authorList>
            <consortium name="EnsemblPlants"/>
        </authorList>
    </citation>
    <scope>IDENTIFICATION</scope>
</reference>
<dbReference type="PROSITE" id="PS50404">
    <property type="entry name" value="GST_NTER"/>
    <property type="match status" value="1"/>
</dbReference>
<dbReference type="Gene3D" id="1.20.1050.10">
    <property type="match status" value="1"/>
</dbReference>
<dbReference type="CDD" id="cd03185">
    <property type="entry name" value="GST_C_Tau"/>
    <property type="match status" value="1"/>
</dbReference>
<name>M8BA28_AEGTA</name>
<dbReference type="SUPFAM" id="SSF52833">
    <property type="entry name" value="Thioredoxin-like"/>
    <property type="match status" value="1"/>
</dbReference>
<dbReference type="SUPFAM" id="SSF47616">
    <property type="entry name" value="GST C-terminal domain-like"/>
    <property type="match status" value="1"/>
</dbReference>
<dbReference type="FunFam" id="1.20.1050.10:FF:000018">
    <property type="entry name" value="Glutathione S-transferase U20"/>
    <property type="match status" value="1"/>
</dbReference>
<dbReference type="EC" id="2.5.1.18" evidence="4"/>
<dbReference type="PANTHER" id="PTHR11260:SF582">
    <property type="entry name" value="GLUTATHIONE S-TRANSFERASE"/>
    <property type="match status" value="1"/>
</dbReference>